<evidence type="ECO:0000256" key="2">
    <source>
        <dbReference type="ARBA" id="ARBA00024893"/>
    </source>
</evidence>
<evidence type="ECO:0000256" key="4">
    <source>
        <dbReference type="PROSITE-ProRule" id="PRU00317"/>
    </source>
</evidence>
<comment type="function">
    <text evidence="2">RNA-binding nucleolar protein required for pre-rRNA processing. Involved in production of 18S rRNA and assembly of small ribosomal subunit.</text>
</comment>
<organism evidence="8 9">
    <name type="scientific">Geosmithia morbida</name>
    <dbReference type="NCBI Taxonomy" id="1094350"/>
    <lineage>
        <taxon>Eukaryota</taxon>
        <taxon>Fungi</taxon>
        <taxon>Dikarya</taxon>
        <taxon>Ascomycota</taxon>
        <taxon>Pezizomycotina</taxon>
        <taxon>Sordariomycetes</taxon>
        <taxon>Hypocreomycetidae</taxon>
        <taxon>Hypocreales</taxon>
        <taxon>Bionectriaceae</taxon>
        <taxon>Geosmithia</taxon>
    </lineage>
</organism>
<feature type="domain" description="RRM" evidence="6">
    <location>
        <begin position="455"/>
        <end position="529"/>
    </location>
</feature>
<evidence type="ECO:0000313" key="8">
    <source>
        <dbReference type="EMBL" id="KAF4124192.1"/>
    </source>
</evidence>
<feature type="region of interest" description="Disordered" evidence="5">
    <location>
        <begin position="238"/>
        <end position="279"/>
    </location>
</feature>
<dbReference type="PROSITE" id="PS50303">
    <property type="entry name" value="PUM_HD"/>
    <property type="match status" value="1"/>
</dbReference>
<feature type="region of interest" description="Disordered" evidence="5">
    <location>
        <begin position="530"/>
        <end position="588"/>
    </location>
</feature>
<dbReference type="SUPFAM" id="SSF54928">
    <property type="entry name" value="RNA-binding domain, RBD"/>
    <property type="match status" value="1"/>
</dbReference>
<feature type="non-terminal residue" evidence="8">
    <location>
        <position position="1"/>
    </location>
</feature>
<feature type="compositionally biased region" description="Low complexity" evidence="5">
    <location>
        <begin position="93"/>
        <end position="105"/>
    </location>
</feature>
<dbReference type="Pfam" id="PF00806">
    <property type="entry name" value="PUF"/>
    <property type="match status" value="3"/>
</dbReference>
<name>A0A9P4YYM1_9HYPO</name>
<feature type="domain" description="PUM-HD" evidence="7">
    <location>
        <begin position="621"/>
        <end position="977"/>
    </location>
</feature>
<evidence type="ECO:0000259" key="7">
    <source>
        <dbReference type="PROSITE" id="PS50303"/>
    </source>
</evidence>
<dbReference type="EMBL" id="JAANYQ010000005">
    <property type="protein sequence ID" value="KAF4124192.1"/>
    <property type="molecule type" value="Genomic_DNA"/>
</dbReference>
<dbReference type="InterPro" id="IPR001313">
    <property type="entry name" value="Pumilio_RNA-bd_rpt"/>
</dbReference>
<dbReference type="CDD" id="cd00590">
    <property type="entry name" value="RRM_SF"/>
    <property type="match status" value="1"/>
</dbReference>
<dbReference type="Gene3D" id="1.25.10.10">
    <property type="entry name" value="Leucine-rich Repeat Variant"/>
    <property type="match status" value="1"/>
</dbReference>
<evidence type="ECO:0000256" key="1">
    <source>
        <dbReference type="ARBA" id="ARBA00022737"/>
    </source>
</evidence>
<feature type="repeat" description="Pumilio" evidence="4">
    <location>
        <begin position="686"/>
        <end position="721"/>
    </location>
</feature>
<proteinExistence type="predicted"/>
<dbReference type="SUPFAM" id="SSF48371">
    <property type="entry name" value="ARM repeat"/>
    <property type="match status" value="1"/>
</dbReference>
<protein>
    <submittedName>
        <fullName evidence="8">Protein JSN1</fullName>
    </submittedName>
</protein>
<feature type="compositionally biased region" description="Low complexity" evidence="5">
    <location>
        <begin position="1045"/>
        <end position="1061"/>
    </location>
</feature>
<dbReference type="OrthoDB" id="2017782at2759"/>
<dbReference type="InterPro" id="IPR000504">
    <property type="entry name" value="RRM_dom"/>
</dbReference>
<reference evidence="8" key="1">
    <citation type="submission" date="2020-03" db="EMBL/GenBank/DDBJ databases">
        <title>Site-based positive gene gene selection in Geosmithia morbida across the United States reveals a broad range of putative effectors and factors for local host and environmental adapation.</title>
        <authorList>
            <person name="Onufrak A."/>
            <person name="Murdoch R.W."/>
            <person name="Gazis R."/>
            <person name="Huff M."/>
            <person name="Staton M."/>
            <person name="Klingeman W."/>
            <person name="Hadziabdic D."/>
        </authorList>
    </citation>
    <scope>NUCLEOTIDE SEQUENCE</scope>
    <source>
        <strain evidence="8">1262</strain>
    </source>
</reference>
<dbReference type="InterPro" id="IPR016024">
    <property type="entry name" value="ARM-type_fold"/>
</dbReference>
<feature type="compositionally biased region" description="Basic and acidic residues" evidence="5">
    <location>
        <begin position="270"/>
        <end position="279"/>
    </location>
</feature>
<feature type="repeat" description="Pumilio" evidence="4">
    <location>
        <begin position="759"/>
        <end position="797"/>
    </location>
</feature>
<dbReference type="Gene3D" id="3.30.70.330">
    <property type="match status" value="1"/>
</dbReference>
<feature type="compositionally biased region" description="Gly residues" evidence="5">
    <location>
        <begin position="980"/>
        <end position="991"/>
    </location>
</feature>
<evidence type="ECO:0000256" key="3">
    <source>
        <dbReference type="PROSITE-ProRule" id="PRU00176"/>
    </source>
</evidence>
<dbReference type="InterPro" id="IPR035979">
    <property type="entry name" value="RBD_domain_sf"/>
</dbReference>
<feature type="compositionally biased region" description="Polar residues" evidence="5">
    <location>
        <begin position="179"/>
        <end position="195"/>
    </location>
</feature>
<sequence length="1232" mass="129863">MSNSRAGDFPLSYPARPPSQPRSASPSAGTSPIDPMASGPSSSRPPFGLVGGFSASSMIGGNPRSGAGSPSHDLPGSSRLYSKRAREIQAQEGIPGLPLNLWGGPPTSGNSTPLRENIPESPTDGFPDFAQLPAPESLNPPRRARAGTVPSRFPPGIPTPASHLGAPGLGPKLGRPSQGPFNQSPSPGLESSDSNAPASGSALLSRLRAGSLPQRSQYAPLGGSSSLSPFGPSIFSSWNPPNVGRERGSTLASIASVPSNDPSSPSQSHFSRDGPSESDVHMRTLDYLGLAETPQHHVVTPYIPTLDPRQASRIRSYSVNNTDLHADEYPDDDYDTDGVTHDSQYATLQDQLERTNAAIRSHNMAVQAFANTTRRRAQTAGALDNPAARGMGAMPFGANLAGGAPPPGPIRSSLQGEQKYDDLPQAVADLNLGRSSSRNAGLLSPEDQGIEGPTSALWLGNIPTSTTTTTLEEMFKVHGNIVSVRVLTHKNCGFVNYERVESAIAAKANMNGRELFPGAAAIRINFAKPASPANTPGHDGAYPSPSPDPFAKGQDSSAQASSSGTPAAAGGSADGAGTPSAGGPTGAAAGAATVKTAAAPTAPELRDSVADILAMVERFGATADEVERVSQSLQNAISYTGIVDEIPPIKEPTPNRVHDAPKLRDLRKRIDNNSMPVHEIEDAAMAMLPEIAELSSDYLGNTVVQKLFDNCSNPVKDAMLAEITPHLAEIGCHKNGTWAAQRIIDVSNTPEQKVAISKDVHPYTYALLLDQFGNYVVQCCLKFGTPYNQFIFETMMSHMARLSHARFGSRAMRACLESHFATAEQLRMIAAQVAIHSVTLATDQNGALLLTWYLDTCNMPHRRAVLAPRLVPYLVHLCTHKVAYLTVLKVINQKAEPEARDLILNALFFTPNDEVLTAILNDSTYGATFIFKVLTTPFFEDKMRVQIVEKVRNVLHKIKAQSGQGYKRLMDEVGLSRNANGGGGGGGGASGRDGSSQSEHRQRPNSRHHQHHAGGSTNGQQGPNAGGANRQQPQPQPQPQVPFYNGNGNTGNINGSGNNTGLAQPQQQPGHFPLGAGNSPYHFGLPVNGGASGYQGYHPQNSMNPIAPYNLNRGMTEAELAHQDRLMMRGMVQPPPVNPEQLEFMERMAAMQGGAPQYPWGGYPSSAGGMGGAPLDPSSFPMAPGGSSQSFGPGGAGPAPPPGFNPAGAAPGTGYGNYAQGQGQPSHNMRRP</sequence>
<dbReference type="GeneID" id="55972133"/>
<dbReference type="GO" id="GO:0003723">
    <property type="term" value="F:RNA binding"/>
    <property type="evidence" value="ECO:0007669"/>
    <property type="project" value="UniProtKB-UniRule"/>
</dbReference>
<gene>
    <name evidence="8" type="ORF">GMORB2_5908</name>
</gene>
<dbReference type="SMART" id="SM00025">
    <property type="entry name" value="Pumilio"/>
    <property type="match status" value="6"/>
</dbReference>
<dbReference type="Proteomes" id="UP000749293">
    <property type="component" value="Unassembled WGS sequence"/>
</dbReference>
<dbReference type="PANTHER" id="PTHR47093:SF1">
    <property type="entry name" value="PROTEIN JSN1-RELATED"/>
    <property type="match status" value="1"/>
</dbReference>
<dbReference type="InterPro" id="IPR011989">
    <property type="entry name" value="ARM-like"/>
</dbReference>
<evidence type="ECO:0000256" key="5">
    <source>
        <dbReference type="SAM" id="MobiDB-lite"/>
    </source>
</evidence>
<feature type="region of interest" description="Disordered" evidence="5">
    <location>
        <begin position="1169"/>
        <end position="1232"/>
    </location>
</feature>
<dbReference type="InterPro" id="IPR012677">
    <property type="entry name" value="Nucleotide-bd_a/b_plait_sf"/>
</dbReference>
<keyword evidence="1" id="KW-0677">Repeat</keyword>
<dbReference type="AlphaFoldDB" id="A0A9P4YYM1"/>
<dbReference type="InterPro" id="IPR052645">
    <property type="entry name" value="Pumilio_domain_protein"/>
</dbReference>
<feature type="region of interest" description="Disordered" evidence="5">
    <location>
        <begin position="1"/>
        <end position="204"/>
    </location>
</feature>
<feature type="compositionally biased region" description="Low complexity" evidence="5">
    <location>
        <begin position="1018"/>
        <end position="1033"/>
    </location>
</feature>
<dbReference type="PANTHER" id="PTHR47093">
    <property type="entry name" value="PROTEIN JSN1-RELATED"/>
    <property type="match status" value="1"/>
</dbReference>
<feature type="compositionally biased region" description="Polar residues" evidence="5">
    <location>
        <begin position="1219"/>
        <end position="1232"/>
    </location>
</feature>
<dbReference type="GO" id="GO:0000288">
    <property type="term" value="P:nuclear-transcribed mRNA catabolic process, deadenylation-dependent decay"/>
    <property type="evidence" value="ECO:0007669"/>
    <property type="project" value="TreeGrafter"/>
</dbReference>
<dbReference type="Pfam" id="PF00076">
    <property type="entry name" value="RRM_1"/>
    <property type="match status" value="1"/>
</dbReference>
<dbReference type="PROSITE" id="PS50302">
    <property type="entry name" value="PUM"/>
    <property type="match status" value="3"/>
</dbReference>
<keyword evidence="3" id="KW-0694">RNA-binding</keyword>
<feature type="compositionally biased region" description="Low complexity" evidence="5">
    <location>
        <begin position="551"/>
        <end position="588"/>
    </location>
</feature>
<feature type="compositionally biased region" description="Polar residues" evidence="5">
    <location>
        <begin position="250"/>
        <end position="269"/>
    </location>
</feature>
<comment type="caution">
    <text evidence="8">The sequence shown here is derived from an EMBL/GenBank/DDBJ whole genome shotgun (WGS) entry which is preliminary data.</text>
</comment>
<dbReference type="InterPro" id="IPR033133">
    <property type="entry name" value="PUM-HD"/>
</dbReference>
<dbReference type="FunFam" id="1.25.10.10:FF:000167">
    <property type="entry name" value="RNA binding protein Jsn1"/>
    <property type="match status" value="1"/>
</dbReference>
<dbReference type="PROSITE" id="PS50102">
    <property type="entry name" value="RRM"/>
    <property type="match status" value="1"/>
</dbReference>
<evidence type="ECO:0000259" key="6">
    <source>
        <dbReference type="PROSITE" id="PS50102"/>
    </source>
</evidence>
<dbReference type="SMART" id="SM00360">
    <property type="entry name" value="RRM"/>
    <property type="match status" value="1"/>
</dbReference>
<feature type="compositionally biased region" description="Basic residues" evidence="5">
    <location>
        <begin position="1003"/>
        <end position="1012"/>
    </location>
</feature>
<feature type="repeat" description="Pumilio" evidence="4">
    <location>
        <begin position="722"/>
        <end position="757"/>
    </location>
</feature>
<dbReference type="RefSeq" id="XP_035322844.1">
    <property type="nucleotide sequence ID" value="XM_035467878.1"/>
</dbReference>
<accession>A0A9P4YYM1</accession>
<feature type="region of interest" description="Disordered" evidence="5">
    <location>
        <begin position="975"/>
        <end position="1075"/>
    </location>
</feature>
<keyword evidence="9" id="KW-1185">Reference proteome</keyword>
<evidence type="ECO:0000313" key="9">
    <source>
        <dbReference type="Proteomes" id="UP000749293"/>
    </source>
</evidence>